<dbReference type="SMART" id="SM00775">
    <property type="entry name" value="LNS2"/>
    <property type="match status" value="1"/>
</dbReference>
<organism evidence="3 4">
    <name type="scientific">Nannochloropsis gaditana</name>
    <dbReference type="NCBI Taxonomy" id="72520"/>
    <lineage>
        <taxon>Eukaryota</taxon>
        <taxon>Sar</taxon>
        <taxon>Stramenopiles</taxon>
        <taxon>Ochrophyta</taxon>
        <taxon>Eustigmatophyceae</taxon>
        <taxon>Eustigmatales</taxon>
        <taxon>Monodopsidaceae</taxon>
        <taxon>Nannochloropsis</taxon>
    </lineage>
</organism>
<dbReference type="Pfam" id="PF08235">
    <property type="entry name" value="LNS2"/>
    <property type="match status" value="1"/>
</dbReference>
<dbReference type="GO" id="GO:0008195">
    <property type="term" value="F:phosphatidate phosphatase activity"/>
    <property type="evidence" value="ECO:0007669"/>
    <property type="project" value="TreeGrafter"/>
</dbReference>
<dbReference type="OrthoDB" id="4567at2759"/>
<name>W7TQB3_9STRA</name>
<dbReference type="PANTHER" id="PTHR12181">
    <property type="entry name" value="LIPIN"/>
    <property type="match status" value="1"/>
</dbReference>
<dbReference type="InterPro" id="IPR013209">
    <property type="entry name" value="LNS2"/>
</dbReference>
<feature type="compositionally biased region" description="Basic and acidic residues" evidence="1">
    <location>
        <begin position="493"/>
        <end position="510"/>
    </location>
</feature>
<evidence type="ECO:0000259" key="2">
    <source>
        <dbReference type="SMART" id="SM00775"/>
    </source>
</evidence>
<sequence>MNVARDVVLAHGEDGILHSTAFVVSFKPVNSLYKWLVGRPVLESLHARRGRSSGETATNEEGIETREDSRGVGATGATHAQGMPSSSAGELDGDLDRRGPANTLASSILSSIGLTALPHPPTAAIERGGVARAAHETSSLAHGEAQSRVSGQNKSFKQLKMPSSGLDPRAPAPDRPQEKEAPLDGGFHKDGRREGVEVYVRGELVPGLEMVVDDQGACVFAETGTTHPSRAALQSLLTLRRRKGEREVEGLLKPGPNPVDFVYCNPYGDVSVRATFHLWGSRDRVVVSDIDGTITKSDIRGYIDSVHLGNHEYTHQGIGRLFSHLHHAHHLRFVYLTSRPISLLEATRKYLANVYQEEGFRLPHGPVFTSMDSLTRVLYRELVEKTIRYMKAQVLNDIRSTFQKAGRPEGDQVFLFGFGNKSADGQAYEMAGVDPQSIFIINPSSEVRMFASYKESSSFSSSPSSYPSREGIAANRTCEGSKQDPQSGTESAAYRHVDRGSSQEEHRENSDSDGGSTSSMQSIRMDRNVSEGKGDEGSHHGATFASYSDARLLRLLEQRLADVEGEQSRNDVNCKATDDESSKEKK</sequence>
<accession>W7TQB3</accession>
<dbReference type="InterPro" id="IPR031315">
    <property type="entry name" value="LNS2/PITP"/>
</dbReference>
<feature type="compositionally biased region" description="Basic and acidic residues" evidence="1">
    <location>
        <begin position="524"/>
        <end position="539"/>
    </location>
</feature>
<dbReference type="SUPFAM" id="SSF56784">
    <property type="entry name" value="HAD-like"/>
    <property type="match status" value="1"/>
</dbReference>
<feature type="compositionally biased region" description="Polar residues" evidence="1">
    <location>
        <begin position="147"/>
        <end position="156"/>
    </location>
</feature>
<feature type="region of interest" description="Disordered" evidence="1">
    <location>
        <begin position="476"/>
        <end position="547"/>
    </location>
</feature>
<evidence type="ECO:0000313" key="4">
    <source>
        <dbReference type="Proteomes" id="UP000019335"/>
    </source>
</evidence>
<dbReference type="InterPro" id="IPR026058">
    <property type="entry name" value="LIPIN"/>
</dbReference>
<evidence type="ECO:0000313" key="3">
    <source>
        <dbReference type="EMBL" id="EWM28252.1"/>
    </source>
</evidence>
<dbReference type="AlphaFoldDB" id="W7TQB3"/>
<feature type="region of interest" description="Disordered" evidence="1">
    <location>
        <begin position="47"/>
        <end position="99"/>
    </location>
</feature>
<feature type="domain" description="LNS2/PITP" evidence="2">
    <location>
        <begin position="285"/>
        <end position="450"/>
    </location>
</feature>
<keyword evidence="4" id="KW-1185">Reference proteome</keyword>
<gene>
    <name evidence="3" type="ORF">Naga_100004g39</name>
</gene>
<feature type="compositionally biased region" description="Polar residues" evidence="1">
    <location>
        <begin position="512"/>
        <end position="522"/>
    </location>
</feature>
<dbReference type="InterPro" id="IPR036412">
    <property type="entry name" value="HAD-like_sf"/>
</dbReference>
<dbReference type="Proteomes" id="UP000019335">
    <property type="component" value="Chromosome 5"/>
</dbReference>
<dbReference type="EMBL" id="AZIL01000352">
    <property type="protein sequence ID" value="EWM28252.1"/>
    <property type="molecule type" value="Genomic_DNA"/>
</dbReference>
<evidence type="ECO:0000256" key="1">
    <source>
        <dbReference type="SAM" id="MobiDB-lite"/>
    </source>
</evidence>
<proteinExistence type="predicted"/>
<comment type="caution">
    <text evidence="3">The sequence shown here is derived from an EMBL/GenBank/DDBJ whole genome shotgun (WGS) entry which is preliminary data.</text>
</comment>
<feature type="region of interest" description="Disordered" evidence="1">
    <location>
        <begin position="561"/>
        <end position="586"/>
    </location>
</feature>
<dbReference type="PANTHER" id="PTHR12181:SF12">
    <property type="entry name" value="PHOSPHATIDATE PHOSPHATASE"/>
    <property type="match status" value="1"/>
</dbReference>
<reference evidence="3 4" key="1">
    <citation type="journal article" date="2014" name="Mol. Plant">
        <title>Chromosome Scale Genome Assembly and Transcriptome Profiling of Nannochloropsis gaditana in Nitrogen Depletion.</title>
        <authorList>
            <person name="Corteggiani Carpinelli E."/>
            <person name="Telatin A."/>
            <person name="Vitulo N."/>
            <person name="Forcato C."/>
            <person name="D'Angelo M."/>
            <person name="Schiavon R."/>
            <person name="Vezzi A."/>
            <person name="Giacometti G.M."/>
            <person name="Morosinotto T."/>
            <person name="Valle G."/>
        </authorList>
    </citation>
    <scope>NUCLEOTIDE SEQUENCE [LARGE SCALE GENOMIC DNA]</scope>
    <source>
        <strain evidence="3 4">B-31</strain>
    </source>
</reference>
<feature type="compositionally biased region" description="Polar residues" evidence="1">
    <location>
        <begin position="478"/>
        <end position="490"/>
    </location>
</feature>
<feature type="compositionally biased region" description="Basic and acidic residues" evidence="1">
    <location>
        <begin position="576"/>
        <end position="586"/>
    </location>
</feature>
<feature type="region of interest" description="Disordered" evidence="1">
    <location>
        <begin position="128"/>
        <end position="190"/>
    </location>
</feature>
<protein>
    <submittedName>
        <fullName evidence="3">Lipin-like protein</fullName>
    </submittedName>
</protein>
<feature type="compositionally biased region" description="Basic and acidic residues" evidence="1">
    <location>
        <begin position="175"/>
        <end position="190"/>
    </location>
</feature>